<dbReference type="GO" id="GO:0016788">
    <property type="term" value="F:hydrolase activity, acting on ester bonds"/>
    <property type="evidence" value="ECO:0007669"/>
    <property type="project" value="UniProtKB-ARBA"/>
</dbReference>
<dbReference type="AlphaFoldDB" id="A0A975HK56"/>
<evidence type="ECO:0000313" key="1">
    <source>
        <dbReference type="EMBL" id="QTH63959.1"/>
    </source>
</evidence>
<keyword evidence="2" id="KW-1185">Reference proteome</keyword>
<dbReference type="EMBL" id="CP072110">
    <property type="protein sequence ID" value="QTH63959.1"/>
    <property type="molecule type" value="Genomic_DNA"/>
</dbReference>
<proteinExistence type="predicted"/>
<dbReference type="Gene3D" id="3.40.50.1110">
    <property type="entry name" value="SGNH hydrolase"/>
    <property type="match status" value="1"/>
</dbReference>
<dbReference type="Proteomes" id="UP000682739">
    <property type="component" value="Chromosome"/>
</dbReference>
<evidence type="ECO:0008006" key="3">
    <source>
        <dbReference type="Google" id="ProtNLM"/>
    </source>
</evidence>
<gene>
    <name evidence="1" type="ORF">J1N51_00210</name>
</gene>
<dbReference type="InterPro" id="IPR036514">
    <property type="entry name" value="SGNH_hydro_sf"/>
</dbReference>
<dbReference type="PROSITE" id="PS51257">
    <property type="entry name" value="PROKAR_LIPOPROTEIN"/>
    <property type="match status" value="1"/>
</dbReference>
<name>A0A975HK56_9GAMM</name>
<sequence length="275" mass="30365">MNLKISTLKFIGFIAISSMLLGCVSDDPRVLEQTQSDSNSPPVSDQAISGLAVPDNRFNQNYRVLMFGNSHVGGLDQIISVLLKANEPTSDVVVSNVGGGFLDQPQSIAMRENELKKTTWTHLILQGQKYSQSGATLYSTSSAQHWIRSAKSLSITPILFPEHPQRNRPSEATYVQGIHLRIADKESSCVAPVGLVWNHVQALRPELYLHAPDGNHASPLGKLLTGYVFYQVITGQDAALLPIITDWFASEDEQAWLKEQVSEFMSNHNSCPYED</sequence>
<reference evidence="1" key="1">
    <citation type="submission" date="2021-03" db="EMBL/GenBank/DDBJ databases">
        <title>Description of Psychrosphaera ytuae sp. nov. isolated from deep sea sediment of South China Sea.</title>
        <authorList>
            <person name="Zhang J."/>
            <person name="Xu X.-D."/>
        </authorList>
    </citation>
    <scope>NUCLEOTIDE SEQUENCE</scope>
    <source>
        <strain evidence="1">MTZ26</strain>
    </source>
</reference>
<organism evidence="1 2">
    <name type="scientific">Psychrosphaera ytuae</name>
    <dbReference type="NCBI Taxonomy" id="2820710"/>
    <lineage>
        <taxon>Bacteria</taxon>
        <taxon>Pseudomonadati</taxon>
        <taxon>Pseudomonadota</taxon>
        <taxon>Gammaproteobacteria</taxon>
        <taxon>Alteromonadales</taxon>
        <taxon>Pseudoalteromonadaceae</taxon>
        <taxon>Psychrosphaera</taxon>
    </lineage>
</organism>
<dbReference type="RefSeq" id="WP_208832014.1">
    <property type="nucleotide sequence ID" value="NZ_CP072110.1"/>
</dbReference>
<dbReference type="KEGG" id="psym:J1N51_00210"/>
<evidence type="ECO:0000313" key="2">
    <source>
        <dbReference type="Proteomes" id="UP000682739"/>
    </source>
</evidence>
<protein>
    <recommendedName>
        <fullName evidence="3">Lipoprotein</fullName>
    </recommendedName>
</protein>
<accession>A0A975HK56</accession>